<comment type="catalytic activity">
    <reaction evidence="1">
        <text>ATP + protein L-histidine = ADP + protein N-phospho-L-histidine.</text>
        <dbReference type="EC" id="2.7.13.3"/>
    </reaction>
</comment>
<feature type="compositionally biased region" description="Basic and acidic residues" evidence="7">
    <location>
        <begin position="9"/>
        <end position="18"/>
    </location>
</feature>
<dbReference type="Pfam" id="PF00512">
    <property type="entry name" value="HisKA"/>
    <property type="match status" value="1"/>
</dbReference>
<dbReference type="PROSITE" id="PS50109">
    <property type="entry name" value="HIS_KIN"/>
    <property type="match status" value="1"/>
</dbReference>
<comment type="caution">
    <text evidence="9">The sequence shown here is derived from an EMBL/GenBank/DDBJ whole genome shotgun (WGS) entry which is preliminary data.</text>
</comment>
<sequence>MSPQFPGPTHDKPRDRQARPAPVPAVDAIRDRCLAMVSHELKQPLSVLLLNLGRLLEKMAEPDVEGAVELGHAMRHSIRRQARIIDDLFDLSRMRIGKLRLDPEMVDLDEVVHAVAADVAIGAPDRDLRVDVDTSVRHWCKADRVRLEQMLSNLLDNAVKFSGQGGCIQVRVASVDGFATVSVTDDGCGISAEFLPHVFRMFGQERSGGQGGHPGMGIGLALVQELAKAHGGKVEAQSQGPGSGASFTLWLPMPSSATGTLPIPPRGANALPMSTPGS</sequence>
<evidence type="ECO:0000313" key="9">
    <source>
        <dbReference type="EMBL" id="THD09451.1"/>
    </source>
</evidence>
<dbReference type="CDD" id="cd00082">
    <property type="entry name" value="HisKA"/>
    <property type="match status" value="1"/>
</dbReference>
<dbReference type="Pfam" id="PF02518">
    <property type="entry name" value="HATPase_c"/>
    <property type="match status" value="1"/>
</dbReference>
<dbReference type="Gene3D" id="3.30.565.10">
    <property type="entry name" value="Histidine kinase-like ATPase, C-terminal domain"/>
    <property type="match status" value="1"/>
</dbReference>
<dbReference type="InterPro" id="IPR003661">
    <property type="entry name" value="HisK_dim/P_dom"/>
</dbReference>
<dbReference type="PANTHER" id="PTHR43711">
    <property type="entry name" value="TWO-COMPONENT HISTIDINE KINASE"/>
    <property type="match status" value="1"/>
</dbReference>
<evidence type="ECO:0000256" key="3">
    <source>
        <dbReference type="ARBA" id="ARBA00022553"/>
    </source>
</evidence>
<keyword evidence="3" id="KW-0597">Phosphoprotein</keyword>
<dbReference type="AlphaFoldDB" id="A0A4V3UT65"/>
<feature type="region of interest" description="Disordered" evidence="7">
    <location>
        <begin position="258"/>
        <end position="278"/>
    </location>
</feature>
<dbReference type="SUPFAM" id="SSF55874">
    <property type="entry name" value="ATPase domain of HSP90 chaperone/DNA topoisomerase II/histidine kinase"/>
    <property type="match status" value="1"/>
</dbReference>
<dbReference type="FunFam" id="3.30.565.10:FF:000006">
    <property type="entry name" value="Sensor histidine kinase WalK"/>
    <property type="match status" value="1"/>
</dbReference>
<dbReference type="Gene3D" id="1.10.287.130">
    <property type="match status" value="1"/>
</dbReference>
<dbReference type="SUPFAM" id="SSF47384">
    <property type="entry name" value="Homodimeric domain of signal transducing histidine kinase"/>
    <property type="match status" value="1"/>
</dbReference>
<organism evidence="9 10">
    <name type="scientific">Rhodanobacter lindaniclasticus</name>
    <dbReference type="NCBI Taxonomy" id="75310"/>
    <lineage>
        <taxon>Bacteria</taxon>
        <taxon>Pseudomonadati</taxon>
        <taxon>Pseudomonadota</taxon>
        <taxon>Gammaproteobacteria</taxon>
        <taxon>Lysobacterales</taxon>
        <taxon>Rhodanobacteraceae</taxon>
        <taxon>Rhodanobacter</taxon>
    </lineage>
</organism>
<dbReference type="PRINTS" id="PR00344">
    <property type="entry name" value="BCTRLSENSOR"/>
</dbReference>
<keyword evidence="4" id="KW-0808">Transferase</keyword>
<evidence type="ECO:0000256" key="6">
    <source>
        <dbReference type="ARBA" id="ARBA00023012"/>
    </source>
</evidence>
<dbReference type="InterPro" id="IPR004358">
    <property type="entry name" value="Sig_transdc_His_kin-like_C"/>
</dbReference>
<dbReference type="SMART" id="SM00387">
    <property type="entry name" value="HATPase_c"/>
    <property type="match status" value="1"/>
</dbReference>
<dbReference type="SMART" id="SM00388">
    <property type="entry name" value="HisKA"/>
    <property type="match status" value="1"/>
</dbReference>
<keyword evidence="10" id="KW-1185">Reference proteome</keyword>
<dbReference type="InterPro" id="IPR036097">
    <property type="entry name" value="HisK_dim/P_sf"/>
</dbReference>
<dbReference type="InterPro" id="IPR036890">
    <property type="entry name" value="HATPase_C_sf"/>
</dbReference>
<dbReference type="GO" id="GO:0000155">
    <property type="term" value="F:phosphorelay sensor kinase activity"/>
    <property type="evidence" value="ECO:0007669"/>
    <property type="project" value="InterPro"/>
</dbReference>
<gene>
    <name evidence="9" type="ORF">B1991_02305</name>
</gene>
<dbReference type="Proteomes" id="UP000306317">
    <property type="component" value="Unassembled WGS sequence"/>
</dbReference>
<evidence type="ECO:0000256" key="4">
    <source>
        <dbReference type="ARBA" id="ARBA00022679"/>
    </source>
</evidence>
<feature type="region of interest" description="Disordered" evidence="7">
    <location>
        <begin position="1"/>
        <end position="23"/>
    </location>
</feature>
<dbReference type="EC" id="2.7.13.3" evidence="2"/>
<proteinExistence type="predicted"/>
<dbReference type="CDD" id="cd00075">
    <property type="entry name" value="HATPase"/>
    <property type="match status" value="1"/>
</dbReference>
<dbReference type="InterPro" id="IPR003594">
    <property type="entry name" value="HATPase_dom"/>
</dbReference>
<evidence type="ECO:0000256" key="7">
    <source>
        <dbReference type="SAM" id="MobiDB-lite"/>
    </source>
</evidence>
<dbReference type="InterPro" id="IPR005467">
    <property type="entry name" value="His_kinase_dom"/>
</dbReference>
<evidence type="ECO:0000256" key="5">
    <source>
        <dbReference type="ARBA" id="ARBA00022777"/>
    </source>
</evidence>
<name>A0A4V3UT65_9GAMM</name>
<evidence type="ECO:0000259" key="8">
    <source>
        <dbReference type="PROSITE" id="PS50109"/>
    </source>
</evidence>
<evidence type="ECO:0000256" key="1">
    <source>
        <dbReference type="ARBA" id="ARBA00000085"/>
    </source>
</evidence>
<accession>A0A4V3UT65</accession>
<reference evidence="9 10" key="1">
    <citation type="submission" date="2017-02" db="EMBL/GenBank/DDBJ databases">
        <title>Whole genome sequencing of Rhodanobacter lindaniclasticus DSM 17932.</title>
        <authorList>
            <person name="Kumar S."/>
            <person name="Patil P."/>
            <person name="Patil P.B."/>
        </authorList>
    </citation>
    <scope>NUCLEOTIDE SEQUENCE [LARGE SCALE GENOMIC DNA]</scope>
    <source>
        <strain evidence="9 10">DSM 17932</strain>
    </source>
</reference>
<keyword evidence="6" id="KW-0902">Two-component regulatory system</keyword>
<dbReference type="GO" id="GO:0005886">
    <property type="term" value="C:plasma membrane"/>
    <property type="evidence" value="ECO:0007669"/>
    <property type="project" value="UniProtKB-ARBA"/>
</dbReference>
<dbReference type="PANTHER" id="PTHR43711:SF1">
    <property type="entry name" value="HISTIDINE KINASE 1"/>
    <property type="match status" value="1"/>
</dbReference>
<dbReference type="EMBL" id="MWIO01000008">
    <property type="protein sequence ID" value="THD09451.1"/>
    <property type="molecule type" value="Genomic_DNA"/>
</dbReference>
<keyword evidence="5" id="KW-0418">Kinase</keyword>
<dbReference type="InterPro" id="IPR050736">
    <property type="entry name" value="Sensor_HK_Regulatory"/>
</dbReference>
<evidence type="ECO:0000313" key="10">
    <source>
        <dbReference type="Proteomes" id="UP000306317"/>
    </source>
</evidence>
<protein>
    <recommendedName>
        <fullName evidence="2">histidine kinase</fullName>
        <ecNumber evidence="2">2.7.13.3</ecNumber>
    </recommendedName>
</protein>
<feature type="domain" description="Histidine kinase" evidence="8">
    <location>
        <begin position="36"/>
        <end position="255"/>
    </location>
</feature>
<evidence type="ECO:0000256" key="2">
    <source>
        <dbReference type="ARBA" id="ARBA00012438"/>
    </source>
</evidence>